<dbReference type="PROSITE" id="PS50176">
    <property type="entry name" value="ARM_REPEAT"/>
    <property type="match status" value="2"/>
</dbReference>
<dbReference type="PANTHER" id="PTHR47249:SF1">
    <property type="entry name" value="VACUOLAR PROTEIN 8"/>
    <property type="match status" value="1"/>
</dbReference>
<dbReference type="InterPro" id="IPR045156">
    <property type="entry name" value="Vac8"/>
</dbReference>
<sequence length="445" mass="47144">MAISHKSKTATGHKVVTFASGTEARAASPSCVVAQSLDDGDDKQRRHAIPNFDDDDDDDQWGAYMVPPTPTADARVEFVGLDARKLEHASDAARDGNDFAPLCALLRSDNEACVAQAAMALRCWARKDKKLDIARAGAIPPLCAIVTKTDRGAGCRAQAAGCLRNLSVDARCRARIGKEHDLTLALAELVVKGATPAAREHAAGALRNLSVLPAARDRIAAVALKPLAALVLDGDDKGRAQAALCLGNLAKDDYVEARIGRVPWLLEALVRLTNEDDGELATAALSALWNLTVSAKNKATVAACPGVFRRLLDALREDHDWAKKEAAAGVLCNITIDAAIAGDFAAVEGAVEAVFDLALSCTDRCKEQLVGVLRSATAVDAARAAIATILGLKPTAAEHVVDAALLDFRRGSWDAPVETFGVGFKPAYARRHGTRRSVHEDDRAM</sequence>
<keyword evidence="11" id="KW-1185">Reference proteome</keyword>
<feature type="repeat" description="ARM" evidence="8">
    <location>
        <begin position="137"/>
        <end position="169"/>
    </location>
</feature>
<dbReference type="PANTHER" id="PTHR47249">
    <property type="entry name" value="VACUOLAR PROTEIN 8"/>
    <property type="match status" value="1"/>
</dbReference>
<feature type="repeat" description="ARM" evidence="8">
    <location>
        <begin position="264"/>
        <end position="306"/>
    </location>
</feature>
<evidence type="ECO:0000256" key="1">
    <source>
        <dbReference type="ARBA" id="ARBA00004592"/>
    </source>
</evidence>
<name>A0ABR1FMX7_AURAN</name>
<evidence type="ECO:0000256" key="5">
    <source>
        <dbReference type="ARBA" id="ARBA00023136"/>
    </source>
</evidence>
<keyword evidence="4" id="KW-0677">Repeat</keyword>
<evidence type="ECO:0000313" key="11">
    <source>
        <dbReference type="Proteomes" id="UP001363151"/>
    </source>
</evidence>
<evidence type="ECO:0000256" key="2">
    <source>
        <dbReference type="ARBA" id="ARBA00005462"/>
    </source>
</evidence>
<comment type="similarity">
    <text evidence="2">Belongs to the beta-catenin family.</text>
</comment>
<dbReference type="SUPFAM" id="SSF48371">
    <property type="entry name" value="ARM repeat"/>
    <property type="match status" value="1"/>
</dbReference>
<evidence type="ECO:0000256" key="8">
    <source>
        <dbReference type="PROSITE-ProRule" id="PRU00259"/>
    </source>
</evidence>
<accession>A0ABR1FMX7</accession>
<dbReference type="InterPro" id="IPR011989">
    <property type="entry name" value="ARM-like"/>
</dbReference>
<evidence type="ECO:0000256" key="4">
    <source>
        <dbReference type="ARBA" id="ARBA00022737"/>
    </source>
</evidence>
<comment type="caution">
    <text evidence="10">The sequence shown here is derived from an EMBL/GenBank/DDBJ whole genome shotgun (WGS) entry which is preliminary data.</text>
</comment>
<comment type="subcellular location">
    <subcellularLocation>
        <location evidence="1">Vacuole membrane</location>
        <topology evidence="1">Lipid-anchor</topology>
    </subcellularLocation>
</comment>
<organism evidence="10 11">
    <name type="scientific">Aureococcus anophagefferens</name>
    <name type="common">Harmful bloom alga</name>
    <dbReference type="NCBI Taxonomy" id="44056"/>
    <lineage>
        <taxon>Eukaryota</taxon>
        <taxon>Sar</taxon>
        <taxon>Stramenopiles</taxon>
        <taxon>Ochrophyta</taxon>
        <taxon>Pelagophyceae</taxon>
        <taxon>Pelagomonadales</taxon>
        <taxon>Pelagomonadaceae</taxon>
        <taxon>Aureococcus</taxon>
    </lineage>
</organism>
<reference evidence="10 11" key="1">
    <citation type="submission" date="2024-03" db="EMBL/GenBank/DDBJ databases">
        <title>Aureococcus anophagefferens CCMP1851 and Kratosvirus quantuckense: Draft genome of a second virus-susceptible host strain in the model system.</title>
        <authorList>
            <person name="Chase E."/>
            <person name="Truchon A.R."/>
            <person name="Schepens W."/>
            <person name="Wilhelm S.W."/>
        </authorList>
    </citation>
    <scope>NUCLEOTIDE SEQUENCE [LARGE SCALE GENOMIC DNA]</scope>
    <source>
        <strain evidence="10 11">CCMP1851</strain>
    </source>
</reference>
<evidence type="ECO:0000313" key="10">
    <source>
        <dbReference type="EMBL" id="KAK7233766.1"/>
    </source>
</evidence>
<dbReference type="InterPro" id="IPR016024">
    <property type="entry name" value="ARM-type_fold"/>
</dbReference>
<proteinExistence type="inferred from homology"/>
<evidence type="ECO:0000256" key="9">
    <source>
        <dbReference type="SAM" id="MobiDB-lite"/>
    </source>
</evidence>
<dbReference type="InterPro" id="IPR000225">
    <property type="entry name" value="Armadillo"/>
</dbReference>
<dbReference type="Gene3D" id="1.25.10.10">
    <property type="entry name" value="Leucine-rich Repeat Variant"/>
    <property type="match status" value="2"/>
</dbReference>
<keyword evidence="6" id="KW-0449">Lipoprotein</keyword>
<dbReference type="Proteomes" id="UP001363151">
    <property type="component" value="Unassembled WGS sequence"/>
</dbReference>
<evidence type="ECO:0000256" key="7">
    <source>
        <dbReference type="ARBA" id="ARBA00026209"/>
    </source>
</evidence>
<gene>
    <name evidence="10" type="ORF">SO694_00101090</name>
</gene>
<dbReference type="SMART" id="SM00185">
    <property type="entry name" value="ARM"/>
    <property type="match status" value="5"/>
</dbReference>
<feature type="region of interest" description="Disordered" evidence="9">
    <location>
        <begin position="29"/>
        <end position="60"/>
    </location>
</feature>
<keyword evidence="3" id="KW-0926">Vacuole</keyword>
<evidence type="ECO:0000256" key="3">
    <source>
        <dbReference type="ARBA" id="ARBA00022554"/>
    </source>
</evidence>
<evidence type="ECO:0000256" key="6">
    <source>
        <dbReference type="ARBA" id="ARBA00023288"/>
    </source>
</evidence>
<keyword evidence="5" id="KW-0472">Membrane</keyword>
<dbReference type="EMBL" id="JBBJCI010000356">
    <property type="protein sequence ID" value="KAK7233766.1"/>
    <property type="molecule type" value="Genomic_DNA"/>
</dbReference>
<protein>
    <recommendedName>
        <fullName evidence="7">Vacuolar protein 8</fullName>
    </recommendedName>
</protein>